<dbReference type="SUPFAM" id="SSF53790">
    <property type="entry name" value="Tetrapyrrole methylase"/>
    <property type="match status" value="1"/>
</dbReference>
<proteinExistence type="inferred from homology"/>
<evidence type="ECO:0000256" key="1">
    <source>
        <dbReference type="ARBA" id="ARBA00004953"/>
    </source>
</evidence>
<gene>
    <name evidence="5" type="primary">cbiF_2</name>
    <name evidence="5" type="ORF">NCTC13635_02458</name>
</gene>
<dbReference type="EMBL" id="LR134162">
    <property type="protein sequence ID" value="VEB01927.1"/>
    <property type="molecule type" value="Genomic_DNA"/>
</dbReference>
<dbReference type="AlphaFoldDB" id="A0A447RQ96"/>
<dbReference type="Proteomes" id="UP000282433">
    <property type="component" value="Chromosome"/>
</dbReference>
<reference evidence="5 6" key="1">
    <citation type="submission" date="2018-12" db="EMBL/GenBank/DDBJ databases">
        <authorList>
            <consortium name="Pathogen Informatics"/>
        </authorList>
    </citation>
    <scope>NUCLEOTIDE SEQUENCE [LARGE SCALE GENOMIC DNA]</scope>
    <source>
        <strain evidence="5 6">NCTC13635</strain>
    </source>
</reference>
<evidence type="ECO:0000313" key="6">
    <source>
        <dbReference type="Proteomes" id="UP000282433"/>
    </source>
</evidence>
<feature type="region of interest" description="Disordered" evidence="3">
    <location>
        <begin position="103"/>
        <end position="132"/>
    </location>
</feature>
<dbReference type="InterPro" id="IPR050161">
    <property type="entry name" value="Siro_Cobalamin_biosynth"/>
</dbReference>
<name>A0A447RQ96_KLEPN</name>
<feature type="region of interest" description="Disordered" evidence="3">
    <location>
        <begin position="152"/>
        <end position="197"/>
    </location>
</feature>
<keyword evidence="5" id="KW-0808">Transferase</keyword>
<comment type="pathway">
    <text evidence="1">Cofactor biosynthesis; adenosylcobalamin biosynthesis.</text>
</comment>
<evidence type="ECO:0000259" key="4">
    <source>
        <dbReference type="Pfam" id="PF00590"/>
    </source>
</evidence>
<organism evidence="5 6">
    <name type="scientific">Klebsiella pneumoniae</name>
    <dbReference type="NCBI Taxonomy" id="573"/>
    <lineage>
        <taxon>Bacteria</taxon>
        <taxon>Pseudomonadati</taxon>
        <taxon>Pseudomonadota</taxon>
        <taxon>Gammaproteobacteria</taxon>
        <taxon>Enterobacterales</taxon>
        <taxon>Enterobacteriaceae</taxon>
        <taxon>Klebsiella/Raoultella group</taxon>
        <taxon>Klebsiella</taxon>
        <taxon>Klebsiella pneumoniae complex</taxon>
    </lineage>
</organism>
<dbReference type="EC" id="2.1.1.-" evidence="5"/>
<evidence type="ECO:0000313" key="5">
    <source>
        <dbReference type="EMBL" id="VEB01927.1"/>
    </source>
</evidence>
<feature type="compositionally biased region" description="Gly residues" evidence="3">
    <location>
        <begin position="179"/>
        <end position="188"/>
    </location>
</feature>
<dbReference type="PANTHER" id="PTHR45790:SF4">
    <property type="entry name" value="COBALT-PRECORRIN-4 C(11)-METHYLTRANSFERASE"/>
    <property type="match status" value="1"/>
</dbReference>
<accession>A0A447RQ96</accession>
<dbReference type="PANTHER" id="PTHR45790">
    <property type="entry name" value="SIROHEME SYNTHASE-RELATED"/>
    <property type="match status" value="1"/>
</dbReference>
<dbReference type="Gene3D" id="3.40.1010.10">
    <property type="entry name" value="Cobalt-precorrin-4 Transmethylase, Domain 1"/>
    <property type="match status" value="1"/>
</dbReference>
<sequence>MAETFDPHCVWFVGAGPGDRELITLKGYRLLQQAQVVIYAGSLINTELLAYCPPQAECHDSAALHLEQILDLMEAGVKAGKNGGASADGRRLAIWLGARAGRRADPPRDPLAGGAGRQPLSSARRRSWGWSTRYPKSPQSLIITRLEGRTPVPAREPAGSLCQPSNLDGDLPVGATYSPGGGAAGGGRLPRDHPGPR</sequence>
<dbReference type="InterPro" id="IPR014777">
    <property type="entry name" value="4pyrrole_Mease_sub1"/>
</dbReference>
<dbReference type="InterPro" id="IPR035996">
    <property type="entry name" value="4pyrrol_Methylase_sf"/>
</dbReference>
<dbReference type="GO" id="GO:0032259">
    <property type="term" value="P:methylation"/>
    <property type="evidence" value="ECO:0007669"/>
    <property type="project" value="UniProtKB-KW"/>
</dbReference>
<evidence type="ECO:0000256" key="3">
    <source>
        <dbReference type="SAM" id="MobiDB-lite"/>
    </source>
</evidence>
<dbReference type="Pfam" id="PF00590">
    <property type="entry name" value="TP_methylase"/>
    <property type="match status" value="1"/>
</dbReference>
<dbReference type="InterPro" id="IPR003043">
    <property type="entry name" value="Uropor_MeTrfase_CS"/>
</dbReference>
<dbReference type="GO" id="GO:0008168">
    <property type="term" value="F:methyltransferase activity"/>
    <property type="evidence" value="ECO:0007669"/>
    <property type="project" value="UniProtKB-KW"/>
</dbReference>
<comment type="similarity">
    <text evidence="2">Belongs to the precorrin methyltransferase family.</text>
</comment>
<protein>
    <submittedName>
        <fullName evidence="5">Cobalt-precorrin-4 C(11)-methyltransferase</fullName>
        <ecNumber evidence="5">2.1.1.-</ecNumber>
    </submittedName>
</protein>
<dbReference type="PROSITE" id="PS00839">
    <property type="entry name" value="SUMT_1"/>
    <property type="match status" value="1"/>
</dbReference>
<dbReference type="InterPro" id="IPR000878">
    <property type="entry name" value="4pyrrol_Mease"/>
</dbReference>
<keyword evidence="5" id="KW-0489">Methyltransferase</keyword>
<evidence type="ECO:0000256" key="2">
    <source>
        <dbReference type="ARBA" id="ARBA00005879"/>
    </source>
</evidence>
<feature type="domain" description="Tetrapyrrole methylase" evidence="4">
    <location>
        <begin position="10"/>
        <end position="82"/>
    </location>
</feature>